<dbReference type="InterPro" id="IPR018389">
    <property type="entry name" value="DctP_fam"/>
</dbReference>
<dbReference type="Proteomes" id="UP000217448">
    <property type="component" value="Unassembled WGS sequence"/>
</dbReference>
<dbReference type="GO" id="GO:0055085">
    <property type="term" value="P:transmembrane transport"/>
    <property type="evidence" value="ECO:0007669"/>
    <property type="project" value="InterPro"/>
</dbReference>
<dbReference type="GO" id="GO:0042597">
    <property type="term" value="C:periplasmic space"/>
    <property type="evidence" value="ECO:0007669"/>
    <property type="project" value="UniProtKB-SubCell"/>
</dbReference>
<dbReference type="SUPFAM" id="SSF53850">
    <property type="entry name" value="Periplasmic binding protein-like II"/>
    <property type="match status" value="1"/>
</dbReference>
<reference evidence="8" key="2">
    <citation type="submission" date="2023-07" db="EMBL/GenBank/DDBJ databases">
        <title>Yangia mangrovi SAOS 153D genome.</title>
        <authorList>
            <person name="Verma A."/>
            <person name="Pal Y."/>
            <person name="Sundharam S."/>
            <person name="Bisht B."/>
            <person name="Srinivasan K."/>
        </authorList>
    </citation>
    <scope>NUCLEOTIDE SEQUENCE [LARGE SCALE GENOMIC DNA]</scope>
    <source>
        <strain evidence="8">SAOS 153D</strain>
    </source>
</reference>
<keyword evidence="5" id="KW-0574">Periplasm</keyword>
<evidence type="ECO:0000256" key="4">
    <source>
        <dbReference type="ARBA" id="ARBA00022729"/>
    </source>
</evidence>
<keyword evidence="4" id="KW-0732">Signal</keyword>
<evidence type="ECO:0000313" key="7">
    <source>
        <dbReference type="EMBL" id="PBD20263.1"/>
    </source>
</evidence>
<evidence type="ECO:0000313" key="6">
    <source>
        <dbReference type="EMBL" id="MCT4370783.1"/>
    </source>
</evidence>
<dbReference type="NCBIfam" id="NF037995">
    <property type="entry name" value="TRAP_S1"/>
    <property type="match status" value="1"/>
</dbReference>
<comment type="caution">
    <text evidence="7">The sequence shown here is derived from an EMBL/GenBank/DDBJ whole genome shotgun (WGS) entry which is preliminary data.</text>
</comment>
<dbReference type="Gene3D" id="3.40.190.170">
    <property type="entry name" value="Bacterial extracellular solute-binding protein, family 7"/>
    <property type="match status" value="1"/>
</dbReference>
<evidence type="ECO:0000256" key="3">
    <source>
        <dbReference type="ARBA" id="ARBA00022448"/>
    </source>
</evidence>
<evidence type="ECO:0000256" key="5">
    <source>
        <dbReference type="ARBA" id="ARBA00022764"/>
    </source>
</evidence>
<keyword evidence="8" id="KW-1185">Reference proteome</keyword>
<reference evidence="7" key="1">
    <citation type="submission" date="2017-09" db="EMBL/GenBank/DDBJ databases">
        <title>Yangia sp. SAOS 153D whole genome sequencing.</title>
        <authorList>
            <person name="Verma A."/>
            <person name="Krishnamurthi S."/>
        </authorList>
    </citation>
    <scope>NUCLEOTIDE SEQUENCE [LARGE SCALE GENOMIC DNA]</scope>
    <source>
        <strain evidence="7">SAOS 153D</strain>
    </source>
</reference>
<evidence type="ECO:0000256" key="1">
    <source>
        <dbReference type="ARBA" id="ARBA00004418"/>
    </source>
</evidence>
<keyword evidence="3" id="KW-0813">Transport</keyword>
<gene>
    <name evidence="6" type="ORF">CLG85_010830</name>
    <name evidence="7" type="ORF">CLG85_04835</name>
</gene>
<dbReference type="OrthoDB" id="8673861at2"/>
<dbReference type="PANTHER" id="PTHR33376:SF7">
    <property type="entry name" value="C4-DICARBOXYLATE-BINDING PROTEIN DCTB"/>
    <property type="match status" value="1"/>
</dbReference>
<organism evidence="7">
    <name type="scientific">Alloyangia mangrovi</name>
    <dbReference type="NCBI Taxonomy" id="1779329"/>
    <lineage>
        <taxon>Bacteria</taxon>
        <taxon>Pseudomonadati</taxon>
        <taxon>Pseudomonadota</taxon>
        <taxon>Alphaproteobacteria</taxon>
        <taxon>Rhodobacterales</taxon>
        <taxon>Roseobacteraceae</taxon>
        <taxon>Alloyangia</taxon>
    </lineage>
</organism>
<comment type="similarity">
    <text evidence="2">Belongs to the bacterial solute-binding protein 7 family.</text>
</comment>
<dbReference type="InterPro" id="IPR038404">
    <property type="entry name" value="TRAP_DctP_sf"/>
</dbReference>
<reference evidence="6" key="3">
    <citation type="submission" date="2024-05" db="EMBL/GenBank/DDBJ databases">
        <title>Yangia mangrovi SAOS 153D genome.</title>
        <authorList>
            <person name="Verma A."/>
            <person name="Pal Y."/>
            <person name="Sundharam S."/>
            <person name="Bisht B."/>
            <person name="Srinivasan K."/>
        </authorList>
    </citation>
    <scope>NUCLEOTIDE SEQUENCE</scope>
    <source>
        <strain evidence="6">SAOS 153D</strain>
    </source>
</reference>
<name>A0A2A3JYK7_9RHOB</name>
<dbReference type="EMBL" id="NTHN02000017">
    <property type="protein sequence ID" value="MCT4370783.1"/>
    <property type="molecule type" value="Genomic_DNA"/>
</dbReference>
<dbReference type="AlphaFoldDB" id="A0A2A3JYK7"/>
<dbReference type="PANTHER" id="PTHR33376">
    <property type="match status" value="1"/>
</dbReference>
<dbReference type="Pfam" id="PF03480">
    <property type="entry name" value="DctP"/>
    <property type="match status" value="1"/>
</dbReference>
<comment type="subcellular location">
    <subcellularLocation>
        <location evidence="1">Periplasm</location>
    </subcellularLocation>
</comment>
<evidence type="ECO:0000313" key="8">
    <source>
        <dbReference type="Proteomes" id="UP000217448"/>
    </source>
</evidence>
<sequence length="331" mass="36612">MNFQLPKAVIAGAFSAVMAVSPAASETWRMALDVGLESPEGRGIQRFVELVDDYSDGDLTIKLFPYEQLGSSDAVGEQLAAGLIQMQSAGLVRLAKWVPEVEYINAPYLFEDREHWVRFMHSDLVGEWFQRVEDQAGISVLGDPTTFLRGPYRVIVSSKPVESFEDLQGLRLRMHSDDLAVAAWTALGADVRVMPWSDVYQGLQRSTVDAVNSPIALVESTRFQEVAPHVTEQDEYWQSVGFMVNTRVLEGLSPETRDALERAYADAAAYGTEQVEAAAAESVERMKAEGVNFYDMDLTPFVETMATFYDAHSGDLPDGFFAAVDATRTAQ</sequence>
<dbReference type="RefSeq" id="WP_095881232.1">
    <property type="nucleotide sequence ID" value="NZ_NTHN02000017.1"/>
</dbReference>
<evidence type="ECO:0000256" key="2">
    <source>
        <dbReference type="ARBA" id="ARBA00009023"/>
    </source>
</evidence>
<dbReference type="CDD" id="cd13603">
    <property type="entry name" value="PBP2_TRAP_Siap_TeaA_like"/>
    <property type="match status" value="1"/>
</dbReference>
<accession>A0A2A3JYK7</accession>
<dbReference type="EMBL" id="NTHN01000061">
    <property type="protein sequence ID" value="PBD20263.1"/>
    <property type="molecule type" value="Genomic_DNA"/>
</dbReference>
<protein>
    <submittedName>
        <fullName evidence="7">C4-dicarboxylate ABC transporter substrate-binding protein</fullName>
    </submittedName>
    <submittedName>
        <fullName evidence="6">TRAP transporter substrate-binding protein</fullName>
    </submittedName>
</protein>
<proteinExistence type="inferred from homology"/>